<dbReference type="PANTHER" id="PTHR16441">
    <property type="entry name" value="FIDIPIDINE"/>
    <property type="match status" value="1"/>
</dbReference>
<reference evidence="4 5" key="1">
    <citation type="submission" date="2023-08" db="EMBL/GenBank/DDBJ databases">
        <title>A Necator americanus chromosomal reference genome.</title>
        <authorList>
            <person name="Ilik V."/>
            <person name="Petrzelkova K.J."/>
            <person name="Pardy F."/>
            <person name="Fuh T."/>
            <person name="Niatou-Singa F.S."/>
            <person name="Gouil Q."/>
            <person name="Baker L."/>
            <person name="Ritchie M.E."/>
            <person name="Jex A.R."/>
            <person name="Gazzola D."/>
            <person name="Li H."/>
            <person name="Toshio Fujiwara R."/>
            <person name="Zhan B."/>
            <person name="Aroian R.V."/>
            <person name="Pafco B."/>
            <person name="Schwarz E.M."/>
        </authorList>
    </citation>
    <scope>NUCLEOTIDE SEQUENCE [LARGE SCALE GENOMIC DNA]</scope>
    <source>
        <strain evidence="4 5">Aroian</strain>
        <tissue evidence="4">Whole animal</tissue>
    </source>
</reference>
<gene>
    <name evidence="4" type="primary">Necator_chrII.g4541</name>
    <name evidence="4" type="ORF">RB195_016749</name>
</gene>
<accession>A0ABR1C5N9</accession>
<dbReference type="EMBL" id="JAVFWL010000002">
    <property type="protein sequence ID" value="KAK6732566.1"/>
    <property type="molecule type" value="Genomic_DNA"/>
</dbReference>
<protein>
    <recommendedName>
        <fullName evidence="1">Coiled-coil domain-containing protein 93</fullName>
    </recommendedName>
</protein>
<comment type="caution">
    <text evidence="4">The sequence shown here is derived from an EMBL/GenBank/DDBJ whole genome shotgun (WGS) entry which is preliminary data.</text>
</comment>
<dbReference type="PANTHER" id="PTHR16441:SF0">
    <property type="entry name" value="COILED-COIL DOMAIN-CONTAINING PROTEIN 93"/>
    <property type="match status" value="1"/>
</dbReference>
<dbReference type="Pfam" id="PF09762">
    <property type="entry name" value="CCDC93_CC"/>
    <property type="match status" value="1"/>
</dbReference>
<evidence type="ECO:0000259" key="3">
    <source>
        <dbReference type="Pfam" id="PF09762"/>
    </source>
</evidence>
<organism evidence="4 5">
    <name type="scientific">Necator americanus</name>
    <name type="common">Human hookworm</name>
    <dbReference type="NCBI Taxonomy" id="51031"/>
    <lineage>
        <taxon>Eukaryota</taxon>
        <taxon>Metazoa</taxon>
        <taxon>Ecdysozoa</taxon>
        <taxon>Nematoda</taxon>
        <taxon>Chromadorea</taxon>
        <taxon>Rhabditida</taxon>
        <taxon>Rhabditina</taxon>
        <taxon>Rhabditomorpha</taxon>
        <taxon>Strongyloidea</taxon>
        <taxon>Ancylostomatidae</taxon>
        <taxon>Bunostominae</taxon>
        <taxon>Necator</taxon>
    </lineage>
</organism>
<name>A0ABR1C5N9_NECAM</name>
<evidence type="ECO:0000256" key="2">
    <source>
        <dbReference type="SAM" id="Coils"/>
    </source>
</evidence>
<dbReference type="InterPro" id="IPR019159">
    <property type="entry name" value="CCDC93_CC"/>
</dbReference>
<feature type="coiled-coil region" evidence="2">
    <location>
        <begin position="21"/>
        <end position="137"/>
    </location>
</feature>
<proteinExistence type="predicted"/>
<keyword evidence="5" id="KW-1185">Reference proteome</keyword>
<keyword evidence="2" id="KW-0175">Coiled coil</keyword>
<feature type="domain" description="CCDC93 coiled-coil" evidence="3">
    <location>
        <begin position="12"/>
        <end position="274"/>
    </location>
</feature>
<dbReference type="InterPro" id="IPR039116">
    <property type="entry name" value="CCDC93"/>
</dbReference>
<evidence type="ECO:0000256" key="1">
    <source>
        <dbReference type="ARBA" id="ARBA00016765"/>
    </source>
</evidence>
<sequence length="301" mass="34962">MENVALEVQINEAECVEREVAKELESKKLELAGTVAEHEDLVKKKEVWDSIVSRFSASEIEEARELLQEYNAVRDREKNLKASSKAQLMLLVNEIQSYQEKNGNANQREVEESEEALSAERLRLAEVAQRVASLQNELDNIPSQTEMSQYQQRFIELYIQMGSKHRQARQYVTLYNTLVDVRNYIKKDIELLSKIEDVLPLATQASYQDSFINNLNDIFNAVSAVQKKVLDRTTMLTTNKTQLTSEYNELKEKTRKFNYLVAKVISDCERNERLFILSHKLTASTSVRIYVDLHWLRSYVK</sequence>
<evidence type="ECO:0000313" key="5">
    <source>
        <dbReference type="Proteomes" id="UP001303046"/>
    </source>
</evidence>
<evidence type="ECO:0000313" key="4">
    <source>
        <dbReference type="EMBL" id="KAK6732566.1"/>
    </source>
</evidence>
<dbReference type="Proteomes" id="UP001303046">
    <property type="component" value="Unassembled WGS sequence"/>
</dbReference>